<reference evidence="5" key="1">
    <citation type="submission" date="2019-04" db="EMBL/GenBank/DDBJ databases">
        <title>Complete genome sequence of Sphingomonas sp. W1-2-3.</title>
        <authorList>
            <person name="Im W.T."/>
        </authorList>
    </citation>
    <scope>NUCLEOTIDE SEQUENCE [LARGE SCALE GENOMIC DNA]</scope>
    <source>
        <strain evidence="5">W1-2-3</strain>
    </source>
</reference>
<dbReference type="CDD" id="cd01043">
    <property type="entry name" value="DPS"/>
    <property type="match status" value="1"/>
</dbReference>
<dbReference type="PANTHER" id="PTHR42932:SF3">
    <property type="entry name" value="DNA PROTECTION DURING STARVATION PROTEIN"/>
    <property type="match status" value="1"/>
</dbReference>
<dbReference type="KEGG" id="hgn:E6W36_08835"/>
<evidence type="ECO:0000256" key="1">
    <source>
        <dbReference type="ARBA" id="ARBA00009497"/>
    </source>
</evidence>
<dbReference type="Gene3D" id="1.20.1260.10">
    <property type="match status" value="1"/>
</dbReference>
<gene>
    <name evidence="4" type="ORF">E6W36_08835</name>
</gene>
<dbReference type="PIRSF" id="PIRSF005900">
    <property type="entry name" value="Dps"/>
    <property type="match status" value="1"/>
</dbReference>
<organism evidence="4 5">
    <name type="scientific">Hankyongella ginsenosidimutans</name>
    <dbReference type="NCBI Taxonomy" id="1763828"/>
    <lineage>
        <taxon>Bacteria</taxon>
        <taxon>Pseudomonadati</taxon>
        <taxon>Pseudomonadota</taxon>
        <taxon>Alphaproteobacteria</taxon>
        <taxon>Sphingomonadales</taxon>
        <taxon>Sphingomonadaceae</taxon>
        <taxon>Hankyongella</taxon>
    </lineage>
</organism>
<dbReference type="PANTHER" id="PTHR42932">
    <property type="entry name" value="GENERAL STRESS PROTEIN 20U"/>
    <property type="match status" value="1"/>
</dbReference>
<dbReference type="InterPro" id="IPR009078">
    <property type="entry name" value="Ferritin-like_SF"/>
</dbReference>
<accession>A0A4D7C6S8</accession>
<protein>
    <submittedName>
        <fullName evidence="4">DNA starvation/stationary phase protection protein</fullName>
    </submittedName>
</protein>
<dbReference type="SUPFAM" id="SSF47240">
    <property type="entry name" value="Ferritin-like"/>
    <property type="match status" value="1"/>
</dbReference>
<dbReference type="InterPro" id="IPR002177">
    <property type="entry name" value="DPS_DNA-bd"/>
</dbReference>
<evidence type="ECO:0000256" key="2">
    <source>
        <dbReference type="RuleBase" id="RU003875"/>
    </source>
</evidence>
<feature type="domain" description="Ferritin/DPS" evidence="3">
    <location>
        <begin position="25"/>
        <end position="164"/>
    </location>
</feature>
<sequence>MSDTTKVSGDLHIGLASDARAAVTAVLNALLADEFMLYSRARAFHWNVTGRHFSSDHKLFEDEYEALDEIIDDVAERTRALGGKVPARLADYVEHARLEDVESRGMSAEAMIASLRDGHEAVARQLRADTAIADEHGDEGTADFLTGLMEGHEKRAWMLRSHLEG</sequence>
<dbReference type="AlphaFoldDB" id="A0A4D7C6S8"/>
<dbReference type="EMBL" id="CP039704">
    <property type="protein sequence ID" value="QCI79610.1"/>
    <property type="molecule type" value="Genomic_DNA"/>
</dbReference>
<dbReference type="PRINTS" id="PR01346">
    <property type="entry name" value="HELNAPAPROT"/>
</dbReference>
<proteinExistence type="inferred from homology"/>
<evidence type="ECO:0000313" key="5">
    <source>
        <dbReference type="Proteomes" id="UP000298714"/>
    </source>
</evidence>
<dbReference type="InterPro" id="IPR008331">
    <property type="entry name" value="Ferritin_DPS_dom"/>
</dbReference>
<name>A0A4D7C6S8_9SPHN</name>
<comment type="similarity">
    <text evidence="1 2">Belongs to the Dps family.</text>
</comment>
<evidence type="ECO:0000313" key="4">
    <source>
        <dbReference type="EMBL" id="QCI79610.1"/>
    </source>
</evidence>
<keyword evidence="5" id="KW-1185">Reference proteome</keyword>
<dbReference type="RefSeq" id="WP_222872418.1">
    <property type="nucleotide sequence ID" value="NZ_CP039704.1"/>
</dbReference>
<dbReference type="Pfam" id="PF00210">
    <property type="entry name" value="Ferritin"/>
    <property type="match status" value="1"/>
</dbReference>
<dbReference type="Proteomes" id="UP000298714">
    <property type="component" value="Chromosome"/>
</dbReference>
<dbReference type="InterPro" id="IPR012347">
    <property type="entry name" value="Ferritin-like"/>
</dbReference>
<dbReference type="GO" id="GO:0008199">
    <property type="term" value="F:ferric iron binding"/>
    <property type="evidence" value="ECO:0007669"/>
    <property type="project" value="InterPro"/>
</dbReference>
<evidence type="ECO:0000259" key="3">
    <source>
        <dbReference type="Pfam" id="PF00210"/>
    </source>
</evidence>